<dbReference type="InterPro" id="IPR036179">
    <property type="entry name" value="Ig-like_dom_sf"/>
</dbReference>
<dbReference type="PROSITE" id="PS50835">
    <property type="entry name" value="IG_LIKE"/>
    <property type="match status" value="1"/>
</dbReference>
<dbReference type="InterPro" id="IPR007110">
    <property type="entry name" value="Ig-like_dom"/>
</dbReference>
<dbReference type="InterPro" id="IPR013783">
    <property type="entry name" value="Ig-like_fold"/>
</dbReference>
<evidence type="ECO:0000313" key="5">
    <source>
        <dbReference type="Ensembl" id="ENSDNVP00000000963.1"/>
    </source>
</evidence>
<proteinExistence type="predicted"/>
<evidence type="ECO:0000256" key="3">
    <source>
        <dbReference type="ARBA" id="ARBA00043265"/>
    </source>
</evidence>
<sequence>LYRLRVCGARALHHLQGQRPEHALPADEQPPDRRHRHLLLREKCWCWWLGWTLCCPTSLLGHSESSWTGHGHQHSWVLPIRALATNRVSTTIITTSLFRAVVGAGVVGLEAAHLQVERALGVVPGDGEAPLHRRRVVCIATIAANNCDKLEPLPGRLSEPNHVEAAEGEAASLAGEAEAAAGRLEAPSGLAQLHGRPQPWAQPSPSVSCSRVSPHYSDRCCTSSSFTMFWIRQAPGKGLEHVAVIRSNGSATGYASAVQGRFTVSRDDAQSTLYLQMSSLQTDDTGTYYCAKHAGGAGGWYHGDKLPDKNSCCKPRRGEERLFPQKNSPPPPSWMQKIHRKWCNIAKKKPGISLLLHPLQTEFTTQKPPKKWFCAKNPPLLQSPV</sequence>
<organism evidence="5 6">
    <name type="scientific">Dromaius novaehollandiae</name>
    <name type="common">Emu</name>
    <dbReference type="NCBI Taxonomy" id="8790"/>
    <lineage>
        <taxon>Eukaryota</taxon>
        <taxon>Metazoa</taxon>
        <taxon>Chordata</taxon>
        <taxon>Craniata</taxon>
        <taxon>Vertebrata</taxon>
        <taxon>Euteleostomi</taxon>
        <taxon>Archelosauria</taxon>
        <taxon>Archosauria</taxon>
        <taxon>Dinosauria</taxon>
        <taxon>Saurischia</taxon>
        <taxon>Theropoda</taxon>
        <taxon>Coelurosauria</taxon>
        <taxon>Aves</taxon>
        <taxon>Palaeognathae</taxon>
        <taxon>Casuariiformes</taxon>
        <taxon>Dromaiidae</taxon>
        <taxon>Dromaius</taxon>
    </lineage>
</organism>
<dbReference type="Proteomes" id="UP000694423">
    <property type="component" value="Unplaced"/>
</dbReference>
<reference evidence="5" key="1">
    <citation type="submission" date="2025-08" db="UniProtKB">
        <authorList>
            <consortium name="Ensembl"/>
        </authorList>
    </citation>
    <scope>IDENTIFICATION</scope>
</reference>
<protein>
    <recommendedName>
        <fullName evidence="4">Ig-like domain-containing protein</fullName>
    </recommendedName>
</protein>
<evidence type="ECO:0000256" key="2">
    <source>
        <dbReference type="ARBA" id="ARBA00023130"/>
    </source>
</evidence>
<dbReference type="PANTHER" id="PTHR23266">
    <property type="entry name" value="IMMUNOGLOBULIN HEAVY CHAIN"/>
    <property type="match status" value="1"/>
</dbReference>
<reference evidence="5" key="2">
    <citation type="submission" date="2025-09" db="UniProtKB">
        <authorList>
            <consortium name="Ensembl"/>
        </authorList>
    </citation>
    <scope>IDENTIFICATION</scope>
</reference>
<evidence type="ECO:0000259" key="4">
    <source>
        <dbReference type="PROSITE" id="PS50835"/>
    </source>
</evidence>
<keyword evidence="6" id="KW-1185">Reference proteome</keyword>
<dbReference type="Ensembl" id="ENSDNVT00000001157.1">
    <property type="protein sequence ID" value="ENSDNVP00000000963.1"/>
    <property type="gene ID" value="ENSDNVG00000000722.1"/>
</dbReference>
<keyword evidence="3" id="KW-1280">Immunoglobulin</keyword>
<dbReference type="SMART" id="SM00406">
    <property type="entry name" value="IGv"/>
    <property type="match status" value="1"/>
</dbReference>
<dbReference type="GO" id="GO:0002250">
    <property type="term" value="P:adaptive immune response"/>
    <property type="evidence" value="ECO:0007669"/>
    <property type="project" value="UniProtKB-KW"/>
</dbReference>
<dbReference type="Gene3D" id="2.60.40.10">
    <property type="entry name" value="Immunoglobulins"/>
    <property type="match status" value="1"/>
</dbReference>
<feature type="domain" description="Ig-like" evidence="4">
    <location>
        <begin position="154"/>
        <end position="290"/>
    </location>
</feature>
<keyword evidence="1" id="KW-0391">Immunity</keyword>
<evidence type="ECO:0000313" key="6">
    <source>
        <dbReference type="Proteomes" id="UP000694423"/>
    </source>
</evidence>
<dbReference type="InterPro" id="IPR013106">
    <property type="entry name" value="Ig_V-set"/>
</dbReference>
<dbReference type="SUPFAM" id="SSF48726">
    <property type="entry name" value="Immunoglobulin"/>
    <property type="match status" value="1"/>
</dbReference>
<dbReference type="AlphaFoldDB" id="A0A8C4IYQ4"/>
<accession>A0A8C4IYQ4</accession>
<name>A0A8C4IYQ4_DRONO</name>
<keyword evidence="2" id="KW-1064">Adaptive immunity</keyword>
<dbReference type="GO" id="GO:0005576">
    <property type="term" value="C:extracellular region"/>
    <property type="evidence" value="ECO:0007669"/>
    <property type="project" value="UniProtKB-ARBA"/>
</dbReference>
<dbReference type="InterPro" id="IPR050199">
    <property type="entry name" value="IgHV"/>
</dbReference>
<evidence type="ECO:0000256" key="1">
    <source>
        <dbReference type="ARBA" id="ARBA00022859"/>
    </source>
</evidence>
<dbReference type="GO" id="GO:0019814">
    <property type="term" value="C:immunoglobulin complex"/>
    <property type="evidence" value="ECO:0007669"/>
    <property type="project" value="UniProtKB-KW"/>
</dbReference>
<dbReference type="Pfam" id="PF07686">
    <property type="entry name" value="V-set"/>
    <property type="match status" value="1"/>
</dbReference>